<reference evidence="3" key="1">
    <citation type="submission" date="2017-02" db="EMBL/GenBank/DDBJ databases">
        <title>Tessaracoccus aquaemaris sp. nov., isolated from the intestine of a Korean rockfish, Sebastes schlegelii, in a marine aquaculture pond.</title>
        <authorList>
            <person name="Tak E.J."/>
            <person name="Bae J.-W."/>
        </authorList>
    </citation>
    <scope>NUCLEOTIDE SEQUENCE [LARGE SCALE GENOMIC DNA]</scope>
    <source>
        <strain evidence="3">NSG39</strain>
    </source>
</reference>
<name>A0A1Q2CPK8_9ACTN</name>
<evidence type="ECO:0008006" key="4">
    <source>
        <dbReference type="Google" id="ProtNLM"/>
    </source>
</evidence>
<evidence type="ECO:0000313" key="2">
    <source>
        <dbReference type="EMBL" id="AQP47970.1"/>
    </source>
</evidence>
<feature type="signal peptide" evidence="1">
    <location>
        <begin position="1"/>
        <end position="26"/>
    </location>
</feature>
<dbReference type="STRING" id="1332264.BW730_11215"/>
<protein>
    <recommendedName>
        <fullName evidence="4">Lipoprotein</fullName>
    </recommendedName>
</protein>
<organism evidence="2 3">
    <name type="scientific">Tessaracoccus aquimaris</name>
    <dbReference type="NCBI Taxonomy" id="1332264"/>
    <lineage>
        <taxon>Bacteria</taxon>
        <taxon>Bacillati</taxon>
        <taxon>Actinomycetota</taxon>
        <taxon>Actinomycetes</taxon>
        <taxon>Propionibacteriales</taxon>
        <taxon>Propionibacteriaceae</taxon>
        <taxon>Tessaracoccus</taxon>
    </lineage>
</organism>
<keyword evidence="3" id="KW-1185">Reference proteome</keyword>
<dbReference type="OrthoDB" id="3732432at2"/>
<proteinExistence type="predicted"/>
<dbReference type="KEGG" id="tes:BW730_11215"/>
<dbReference type="AlphaFoldDB" id="A0A1Q2CPK8"/>
<dbReference type="Proteomes" id="UP000188145">
    <property type="component" value="Chromosome"/>
</dbReference>
<gene>
    <name evidence="2" type="ORF">BW730_11215</name>
</gene>
<dbReference type="EMBL" id="CP019606">
    <property type="protein sequence ID" value="AQP47970.1"/>
    <property type="molecule type" value="Genomic_DNA"/>
</dbReference>
<keyword evidence="1" id="KW-0732">Signal</keyword>
<evidence type="ECO:0000313" key="3">
    <source>
        <dbReference type="Proteomes" id="UP000188145"/>
    </source>
</evidence>
<evidence type="ECO:0000256" key="1">
    <source>
        <dbReference type="SAM" id="SignalP"/>
    </source>
</evidence>
<accession>A0A1Q2CPK8</accession>
<sequence length="170" mass="17182">MKLIRVATAVAAVALLGACSPTSGTAAVVDGRVLTTTEVENTVAGCASAIGVDKSQVNRSVIAQSLVLGRALAPLIDGFDQMPDDQILQVGQGIGIDTTPLLANADCNEFGRAAVLTNSLLQSLGAQGVAQALADTDITVNPQYGRFDPAQATLFTSTGSLSVPAAATLK</sequence>
<dbReference type="RefSeq" id="WP_077686302.1">
    <property type="nucleotide sequence ID" value="NZ_CP019606.1"/>
</dbReference>
<dbReference type="PROSITE" id="PS51257">
    <property type="entry name" value="PROKAR_LIPOPROTEIN"/>
    <property type="match status" value="1"/>
</dbReference>
<feature type="chain" id="PRO_5013338033" description="Lipoprotein" evidence="1">
    <location>
        <begin position="27"/>
        <end position="170"/>
    </location>
</feature>